<evidence type="ECO:0000256" key="4">
    <source>
        <dbReference type="ARBA" id="ARBA00022824"/>
    </source>
</evidence>
<dbReference type="PANTHER" id="PTHR10408">
    <property type="entry name" value="STEROL O-ACYLTRANSFERASE"/>
    <property type="match status" value="1"/>
</dbReference>
<feature type="transmembrane region" description="Helical" evidence="9">
    <location>
        <begin position="512"/>
        <end position="532"/>
    </location>
</feature>
<comment type="caution">
    <text evidence="10">The sequence shown here is derived from an EMBL/GenBank/DDBJ whole genome shotgun (WGS) entry which is preliminary data.</text>
</comment>
<accession>A0A8X8XK49</accession>
<evidence type="ECO:0000313" key="10">
    <source>
        <dbReference type="EMBL" id="KAG6414322.1"/>
    </source>
</evidence>
<feature type="compositionally biased region" description="Low complexity" evidence="8">
    <location>
        <begin position="35"/>
        <end position="49"/>
    </location>
</feature>
<evidence type="ECO:0000256" key="2">
    <source>
        <dbReference type="ARBA" id="ARBA00005189"/>
    </source>
</evidence>
<dbReference type="Proteomes" id="UP000298416">
    <property type="component" value="Unassembled WGS sequence"/>
</dbReference>
<dbReference type="GO" id="GO:0019432">
    <property type="term" value="P:triglyceride biosynthetic process"/>
    <property type="evidence" value="ECO:0007669"/>
    <property type="project" value="InterPro"/>
</dbReference>
<feature type="region of interest" description="Disordered" evidence="8">
    <location>
        <begin position="1"/>
        <end position="76"/>
    </location>
</feature>
<evidence type="ECO:0000256" key="9">
    <source>
        <dbReference type="SAM" id="Phobius"/>
    </source>
</evidence>
<dbReference type="GO" id="GO:0004144">
    <property type="term" value="F:diacylglycerol O-acyltransferase activity"/>
    <property type="evidence" value="ECO:0007669"/>
    <property type="project" value="InterPro"/>
</dbReference>
<evidence type="ECO:0000256" key="6">
    <source>
        <dbReference type="PIRNR" id="PIRNR000439"/>
    </source>
</evidence>
<evidence type="ECO:0000256" key="1">
    <source>
        <dbReference type="ARBA" id="ARBA00004477"/>
    </source>
</evidence>
<proteinExistence type="inferred from homology"/>
<reference evidence="10" key="2">
    <citation type="submission" date="2020-08" db="EMBL/GenBank/DDBJ databases">
        <title>Plant Genome Project.</title>
        <authorList>
            <person name="Zhang R.-G."/>
        </authorList>
    </citation>
    <scope>NUCLEOTIDE SEQUENCE</scope>
    <source>
        <strain evidence="10">Huo1</strain>
        <tissue evidence="10">Leaf</tissue>
    </source>
</reference>
<evidence type="ECO:0000256" key="7">
    <source>
        <dbReference type="PIRSR" id="PIRSR000439-1"/>
    </source>
</evidence>
<evidence type="ECO:0000313" key="11">
    <source>
        <dbReference type="Proteomes" id="UP000298416"/>
    </source>
</evidence>
<feature type="transmembrane region" description="Helical" evidence="9">
    <location>
        <begin position="353"/>
        <end position="375"/>
    </location>
</feature>
<gene>
    <name evidence="10" type="ORF">SASPL_127041</name>
</gene>
<evidence type="ECO:0000256" key="5">
    <source>
        <dbReference type="ARBA" id="ARBA00023315"/>
    </source>
</evidence>
<name>A0A8X8XK49_SALSN</name>
<keyword evidence="5 6" id="KW-0012">Acyltransferase</keyword>
<feature type="active site" evidence="7">
    <location>
        <position position="460"/>
    </location>
</feature>
<comment type="similarity">
    <text evidence="6">Belongs to the membrane-bound acyltransferase family. Sterol o-acyltransferase subfamily.</text>
</comment>
<dbReference type="EMBL" id="PNBA02000009">
    <property type="protein sequence ID" value="KAG6414322.1"/>
    <property type="molecule type" value="Genomic_DNA"/>
</dbReference>
<sequence>MAILGSPEIIGATSSSSDDGGAHHATLRRRPTALSVPPSDSSSPEAESAINDRRDADLSYGNEDEENTAKENEVSSNVDGTDAMAVKLTFRAAAPTHRKNKESPLSSDAIFKQSHAGLFNLCIVVLVAVNSRLIIENLMKYGWLIKAGFWFSSTSLSDWPLLMCCLCLPVFALGAFLVEKLVKLKYIYEWVAVFLHVIITTTAILFPVVVILRCDSAVLSGVTLMLFACIVWLKLVSYAHTNYDLRVLAKSLDKWEAVSRYWNLDYSYDVSFKSLVYFMVAPTLCYQPSYPQTSCIRKGWVVRQLIKLIIFTGFMGFIIEQYINPIVQNSQHPLKGNLLYAIERVLKLSVPNLYVWLCMFYCFFHLCCIALIIYLHAVLWYRLNILAELLCFGDREFYKDWWNAKTVEEVEYYPFLLSIIGECGICLFINGWFDIYIAHAYKMDCQRYITMDYMCQTVVHCCPLSHIQVLGILWYHAPAFPAYSDCYDCNVPLVIVTSHLKDKFKNSMVGNMMFWFFFCIFGQPMCVLLYYHDLMNRKASAR</sequence>
<keyword evidence="6 9" id="KW-0472">Membrane</keyword>
<evidence type="ECO:0000256" key="8">
    <source>
        <dbReference type="SAM" id="MobiDB-lite"/>
    </source>
</evidence>
<organism evidence="10">
    <name type="scientific">Salvia splendens</name>
    <name type="common">Scarlet sage</name>
    <dbReference type="NCBI Taxonomy" id="180675"/>
    <lineage>
        <taxon>Eukaryota</taxon>
        <taxon>Viridiplantae</taxon>
        <taxon>Streptophyta</taxon>
        <taxon>Embryophyta</taxon>
        <taxon>Tracheophyta</taxon>
        <taxon>Spermatophyta</taxon>
        <taxon>Magnoliopsida</taxon>
        <taxon>eudicotyledons</taxon>
        <taxon>Gunneridae</taxon>
        <taxon>Pentapetalae</taxon>
        <taxon>asterids</taxon>
        <taxon>lamiids</taxon>
        <taxon>Lamiales</taxon>
        <taxon>Lamiaceae</taxon>
        <taxon>Nepetoideae</taxon>
        <taxon>Mentheae</taxon>
        <taxon>Salviinae</taxon>
        <taxon>Salvia</taxon>
        <taxon>Salvia subgen. Calosphace</taxon>
        <taxon>core Calosphace</taxon>
    </lineage>
</organism>
<keyword evidence="9" id="KW-0812">Transmembrane</keyword>
<protein>
    <recommendedName>
        <fullName evidence="6">O-acyltransferase</fullName>
    </recommendedName>
</protein>
<keyword evidence="9" id="KW-1133">Transmembrane helix</keyword>
<keyword evidence="3 6" id="KW-0808">Transferase</keyword>
<dbReference type="PANTHER" id="PTHR10408:SF7">
    <property type="entry name" value="DIACYLGLYCEROL O-ACYLTRANSFERASE 1"/>
    <property type="match status" value="1"/>
</dbReference>
<keyword evidence="4 6" id="KW-0256">Endoplasmic reticulum</keyword>
<evidence type="ECO:0000256" key="3">
    <source>
        <dbReference type="ARBA" id="ARBA00022679"/>
    </source>
</evidence>
<dbReference type="PIRSF" id="PIRSF000439">
    <property type="entry name" value="Oat_ACAT_DAG_ARE"/>
    <property type="match status" value="1"/>
</dbReference>
<reference evidence="10" key="1">
    <citation type="submission" date="2018-01" db="EMBL/GenBank/DDBJ databases">
        <authorList>
            <person name="Mao J.F."/>
        </authorList>
    </citation>
    <scope>NUCLEOTIDE SEQUENCE</scope>
    <source>
        <strain evidence="10">Huo1</strain>
        <tissue evidence="10">Leaf</tissue>
    </source>
</reference>
<feature type="transmembrane region" description="Helical" evidence="9">
    <location>
        <begin position="159"/>
        <end position="178"/>
    </location>
</feature>
<comment type="pathway">
    <text evidence="2">Lipid metabolism.</text>
</comment>
<feature type="transmembrane region" description="Helical" evidence="9">
    <location>
        <begin position="412"/>
        <end position="433"/>
    </location>
</feature>
<feature type="transmembrane region" description="Helical" evidence="9">
    <location>
        <begin position="218"/>
        <end position="236"/>
    </location>
</feature>
<feature type="transmembrane region" description="Helical" evidence="9">
    <location>
        <begin position="190"/>
        <end position="212"/>
    </location>
</feature>
<comment type="subcellular location">
    <subcellularLocation>
        <location evidence="1 6">Endoplasmic reticulum membrane</location>
        <topology evidence="1 6">Multi-pass membrane protein</topology>
    </subcellularLocation>
</comment>
<keyword evidence="11" id="KW-1185">Reference proteome</keyword>
<dbReference type="InterPro" id="IPR027251">
    <property type="entry name" value="Diacylglycerol_acylTrfase1"/>
</dbReference>
<dbReference type="GO" id="GO:0009941">
    <property type="term" value="C:chloroplast envelope"/>
    <property type="evidence" value="ECO:0007669"/>
    <property type="project" value="TreeGrafter"/>
</dbReference>
<feature type="transmembrane region" description="Helical" evidence="9">
    <location>
        <begin position="116"/>
        <end position="135"/>
    </location>
</feature>
<dbReference type="PIRSF" id="PIRSF500231">
    <property type="entry name" value="Oat_dag"/>
    <property type="match status" value="1"/>
</dbReference>
<dbReference type="GO" id="GO:0005789">
    <property type="term" value="C:endoplasmic reticulum membrane"/>
    <property type="evidence" value="ECO:0007669"/>
    <property type="project" value="UniProtKB-SubCell"/>
</dbReference>
<dbReference type="AlphaFoldDB" id="A0A8X8XK49"/>
<dbReference type="InterPro" id="IPR014371">
    <property type="entry name" value="Oat_ACAT_DAG_ARE"/>
</dbReference>